<dbReference type="PANTHER" id="PTHR44394:SF1">
    <property type="entry name" value="BETA-ALANINE-ACTIVATING ENZYME"/>
    <property type="match status" value="1"/>
</dbReference>
<dbReference type="Pfam" id="PF13570">
    <property type="entry name" value="Beta-prop_ACSF4"/>
    <property type="match status" value="1"/>
</dbReference>
<dbReference type="Gene3D" id="2.130.10.10">
    <property type="entry name" value="YVTN repeat-like/Quinoprotein amine dehydrogenase"/>
    <property type="match status" value="2"/>
</dbReference>
<dbReference type="InterPro" id="IPR002372">
    <property type="entry name" value="PQQ_rpt_dom"/>
</dbReference>
<evidence type="ECO:0000313" key="2">
    <source>
        <dbReference type="EMBL" id="JAS73536.1"/>
    </source>
</evidence>
<name>A0A1B6HFV5_9HEMI</name>
<feature type="domain" description="Pyrrolo-quinoline quinone repeat" evidence="1">
    <location>
        <begin position="2"/>
        <end position="213"/>
    </location>
</feature>
<organism evidence="2">
    <name type="scientific">Homalodisca liturata</name>
    <dbReference type="NCBI Taxonomy" id="320908"/>
    <lineage>
        <taxon>Eukaryota</taxon>
        <taxon>Metazoa</taxon>
        <taxon>Ecdysozoa</taxon>
        <taxon>Arthropoda</taxon>
        <taxon>Hexapoda</taxon>
        <taxon>Insecta</taxon>
        <taxon>Pterygota</taxon>
        <taxon>Neoptera</taxon>
        <taxon>Paraneoptera</taxon>
        <taxon>Hemiptera</taxon>
        <taxon>Auchenorrhyncha</taxon>
        <taxon>Membracoidea</taxon>
        <taxon>Cicadellidae</taxon>
        <taxon>Cicadellinae</taxon>
        <taxon>Proconiini</taxon>
        <taxon>Homalodisca</taxon>
    </lineage>
</organism>
<dbReference type="SUPFAM" id="SSF50998">
    <property type="entry name" value="Quinoprotein alcohol dehydrogenase-like"/>
    <property type="match status" value="1"/>
</dbReference>
<reference evidence="2" key="1">
    <citation type="submission" date="2015-11" db="EMBL/GenBank/DDBJ databases">
        <title>De novo transcriptome assembly of four potential Pierce s Disease insect vectors from Arizona vineyards.</title>
        <authorList>
            <person name="Tassone E.E."/>
        </authorList>
    </citation>
    <scope>NUCLEOTIDE SEQUENCE</scope>
</reference>
<dbReference type="InterPro" id="IPR011047">
    <property type="entry name" value="Quinoprotein_ADH-like_sf"/>
</dbReference>
<dbReference type="SMART" id="SM00564">
    <property type="entry name" value="PQQ"/>
    <property type="match status" value="3"/>
</dbReference>
<sequence>YNVYCLRVADGSLVWRHNMGGIIVTTPLHLPTLGLVVVVSLGGQVVALNCATGEVKWHATLLSPVFSSPCVVAGVVVIAEVEGTLHAFLPESGVEVWKISVGGKIFSSLSVTGNLVLFGCHDNNLYCLRCSEQAVELLWRQDAGSAVYATPVRLGPHFLAFATTAGLVYIACLHSGKIITSICLPKEIFSSPVIYRDSLIIGCRDNSVYCLRFNKSSIV</sequence>
<evidence type="ECO:0000259" key="1">
    <source>
        <dbReference type="Pfam" id="PF13570"/>
    </source>
</evidence>
<gene>
    <name evidence="2" type="ORF">g.9824</name>
</gene>
<protein>
    <recommendedName>
        <fullName evidence="1">Pyrrolo-quinoline quinone repeat domain-containing protein</fullName>
    </recommendedName>
</protein>
<proteinExistence type="predicted"/>
<dbReference type="AlphaFoldDB" id="A0A1B6HFV5"/>
<dbReference type="InterPro" id="IPR015943">
    <property type="entry name" value="WD40/YVTN_repeat-like_dom_sf"/>
</dbReference>
<dbReference type="PANTHER" id="PTHR44394">
    <property type="entry name" value="BETA-ALANINE-ACTIVATING ENZYME"/>
    <property type="match status" value="1"/>
</dbReference>
<dbReference type="GO" id="GO:0043041">
    <property type="term" value="P:amino acid activation for nonribosomal peptide biosynthetic process"/>
    <property type="evidence" value="ECO:0007669"/>
    <property type="project" value="TreeGrafter"/>
</dbReference>
<dbReference type="EMBL" id="GECU01034170">
    <property type="protein sequence ID" value="JAS73536.1"/>
    <property type="molecule type" value="Transcribed_RNA"/>
</dbReference>
<dbReference type="InterPro" id="IPR018391">
    <property type="entry name" value="PQQ_b-propeller_rpt"/>
</dbReference>
<accession>A0A1B6HFV5</accession>
<dbReference type="InterPro" id="IPR052091">
    <property type="entry name" value="Beta-ala_Activ/Resist"/>
</dbReference>
<feature type="non-terminal residue" evidence="2">
    <location>
        <position position="1"/>
    </location>
</feature>